<gene>
    <name evidence="2" type="ORF">R3P38DRAFT_3212305</name>
</gene>
<evidence type="ECO:0000256" key="1">
    <source>
        <dbReference type="SAM" id="MobiDB-lite"/>
    </source>
</evidence>
<sequence>MPGLPLTVSGPLGDAAQTPPVLEVRRGGEENHPKPKPAWRGGREEEGITPEGPNVGGEKAPRIKVLGGNDWERCVRDFVTLERCAGFVSKRGVVVPQGGSDSRPEEVPTWMNRARKWEKTVSLTSVASPLTDKGSFAHRWHIWWAHGQPESRKEADGSLGAIEGVPIEEWENFAKMMGKNGLLLYLGGLLWWGEAICEDGEESETFQREWKAAVGDAANALAMAVKAVKR</sequence>
<dbReference type="Proteomes" id="UP001362999">
    <property type="component" value="Unassembled WGS sequence"/>
</dbReference>
<reference evidence="2 3" key="1">
    <citation type="journal article" date="2024" name="J Genomics">
        <title>Draft genome sequencing and assembly of Favolaschia claudopus CIRM-BRFM 2984 isolated from oak limbs.</title>
        <authorList>
            <person name="Navarro D."/>
            <person name="Drula E."/>
            <person name="Chaduli D."/>
            <person name="Cazenave R."/>
            <person name="Ahrendt S."/>
            <person name="Wang J."/>
            <person name="Lipzen A."/>
            <person name="Daum C."/>
            <person name="Barry K."/>
            <person name="Grigoriev I.V."/>
            <person name="Favel A."/>
            <person name="Rosso M.N."/>
            <person name="Martin F."/>
        </authorList>
    </citation>
    <scope>NUCLEOTIDE SEQUENCE [LARGE SCALE GENOMIC DNA]</scope>
    <source>
        <strain evidence="2 3">CIRM-BRFM 2984</strain>
    </source>
</reference>
<evidence type="ECO:0000313" key="2">
    <source>
        <dbReference type="EMBL" id="KAK7007322.1"/>
    </source>
</evidence>
<comment type="caution">
    <text evidence="2">The sequence shown here is derived from an EMBL/GenBank/DDBJ whole genome shotgun (WGS) entry which is preliminary data.</text>
</comment>
<protein>
    <submittedName>
        <fullName evidence="2">Uncharacterized protein</fullName>
    </submittedName>
</protein>
<dbReference type="AlphaFoldDB" id="A0AAW0AEJ0"/>
<organism evidence="2 3">
    <name type="scientific">Favolaschia claudopus</name>
    <dbReference type="NCBI Taxonomy" id="2862362"/>
    <lineage>
        <taxon>Eukaryota</taxon>
        <taxon>Fungi</taxon>
        <taxon>Dikarya</taxon>
        <taxon>Basidiomycota</taxon>
        <taxon>Agaricomycotina</taxon>
        <taxon>Agaricomycetes</taxon>
        <taxon>Agaricomycetidae</taxon>
        <taxon>Agaricales</taxon>
        <taxon>Marasmiineae</taxon>
        <taxon>Mycenaceae</taxon>
        <taxon>Favolaschia</taxon>
    </lineage>
</organism>
<feature type="region of interest" description="Disordered" evidence="1">
    <location>
        <begin position="1"/>
        <end position="60"/>
    </location>
</feature>
<dbReference type="EMBL" id="JAWWNJ010000071">
    <property type="protein sequence ID" value="KAK7007322.1"/>
    <property type="molecule type" value="Genomic_DNA"/>
</dbReference>
<proteinExistence type="predicted"/>
<evidence type="ECO:0000313" key="3">
    <source>
        <dbReference type="Proteomes" id="UP001362999"/>
    </source>
</evidence>
<name>A0AAW0AEJ0_9AGAR</name>
<accession>A0AAW0AEJ0</accession>
<feature type="compositionally biased region" description="Basic and acidic residues" evidence="1">
    <location>
        <begin position="23"/>
        <end position="33"/>
    </location>
</feature>
<keyword evidence="3" id="KW-1185">Reference proteome</keyword>